<protein>
    <recommendedName>
        <fullName evidence="4">PRTRC system protein E</fullName>
    </recommendedName>
</protein>
<dbReference type="Proteomes" id="UP000193675">
    <property type="component" value="Unassembled WGS sequence"/>
</dbReference>
<evidence type="ECO:0000313" key="2">
    <source>
        <dbReference type="EMBL" id="ORL58624.1"/>
    </source>
</evidence>
<dbReference type="NCBIfam" id="TIGR03741">
    <property type="entry name" value="PRTRC_E"/>
    <property type="match status" value="1"/>
</dbReference>
<feature type="compositionally biased region" description="Low complexity" evidence="1">
    <location>
        <begin position="108"/>
        <end position="118"/>
    </location>
</feature>
<evidence type="ECO:0000313" key="3">
    <source>
        <dbReference type="Proteomes" id="UP000193675"/>
    </source>
</evidence>
<dbReference type="InterPro" id="IPR022273">
    <property type="entry name" value="PRTRC_protein-E"/>
</dbReference>
<feature type="compositionally biased region" description="Acidic residues" evidence="1">
    <location>
        <begin position="119"/>
        <end position="132"/>
    </location>
</feature>
<proteinExistence type="predicted"/>
<name>A0A1X0ZME1_PSEPU</name>
<evidence type="ECO:0008006" key="4">
    <source>
        <dbReference type="Google" id="ProtNLM"/>
    </source>
</evidence>
<organism evidence="2 3">
    <name type="scientific">Pseudomonas putida</name>
    <name type="common">Arthrobacter siderocapsulatus</name>
    <dbReference type="NCBI Taxonomy" id="303"/>
    <lineage>
        <taxon>Bacteria</taxon>
        <taxon>Pseudomonadati</taxon>
        <taxon>Pseudomonadota</taxon>
        <taxon>Gammaproteobacteria</taxon>
        <taxon>Pseudomonadales</taxon>
        <taxon>Pseudomonadaceae</taxon>
        <taxon>Pseudomonas</taxon>
    </lineage>
</organism>
<dbReference type="RefSeq" id="WP_084859075.1">
    <property type="nucleotide sequence ID" value="NZ_JAZGOE010000001.1"/>
</dbReference>
<dbReference type="EMBL" id="NBWC01000049">
    <property type="protein sequence ID" value="ORL58624.1"/>
    <property type="molecule type" value="Genomic_DNA"/>
</dbReference>
<reference evidence="2 3" key="1">
    <citation type="submission" date="2017-04" db="EMBL/GenBank/DDBJ databases">
        <title>Presence of VIM-2 positive Pseudomonas species in chickens and their surrounding environment.</title>
        <authorList>
            <person name="Zhang R."/>
        </authorList>
    </citation>
    <scope>NUCLEOTIDE SEQUENCE [LARGE SCALE GENOMIC DNA]</scope>
    <source>
        <strain evidence="2 3">DZ-C18</strain>
    </source>
</reference>
<evidence type="ECO:0000256" key="1">
    <source>
        <dbReference type="SAM" id="MobiDB-lite"/>
    </source>
</evidence>
<sequence>MNTFLQSVGAVLTTGLKATVQLEGLADGNIKLMYTPEIGPTPENASEAVVQLRAAISKPMVVSGAPAEIEEAFATLISSKAAVVARGLSALDEIERLASAAVGEAKAKPSATPPAASDFSDDDGEEGDEGEAEASATKPSNTPAPAPAPAVPGAAASQF</sequence>
<dbReference type="AlphaFoldDB" id="A0A1X0ZME1"/>
<comment type="caution">
    <text evidence="2">The sequence shown here is derived from an EMBL/GenBank/DDBJ whole genome shotgun (WGS) entry which is preliminary data.</text>
</comment>
<gene>
    <name evidence="2" type="ORF">B7H17_24095</name>
</gene>
<feature type="region of interest" description="Disordered" evidence="1">
    <location>
        <begin position="102"/>
        <end position="159"/>
    </location>
</feature>
<accession>A0A1X0ZME1</accession>